<evidence type="ECO:0000256" key="3">
    <source>
        <dbReference type="ARBA" id="ARBA00011738"/>
    </source>
</evidence>
<sequence>MEFETLKKTPVFEALSSIGKRIYQPNGIFYWTSRAKKEAEINATIGTAVGFESDIIEGGREKLLTYYLPELKQYINLSPEKFASYAPIAGLPTFRDLWEKWIIYKGMNAKNLPSGSIDITGKITKPAICNGITNCIFLISRFFLNPGERIICPNKKWGNYNSVLHLQNELKIESFQFFKESELNVEGILELMQKISETQDKIVLILNFPNNPTGYCPTKNEIQKILNSLKNFCDSSNKPVLIFCDDAYEGYSYSDQRVGTSIFYELIDLHPNLIPIKLDGASKEVLMYGGRTGAITLGIHSSWLPHSEKELFLQDWENKIQGMIRSTISNSNHFYQEVLIEILRGGFEKMEESRKKIYEILKKRYFASINAFNKYKTEGITMDPAGGGFFVFLNIDKIPATNFADHLLKEYKVGTFPIMSEKEEINGIRVAFCSIPLEKIEETFKRINLTLSDLS</sequence>
<protein>
    <submittedName>
        <fullName evidence="7">Aminotransferase class I/II-fold pyridoxal phosphate-dependent enzyme</fullName>
    </submittedName>
</protein>
<dbReference type="Pfam" id="PF00155">
    <property type="entry name" value="Aminotran_1_2"/>
    <property type="match status" value="1"/>
</dbReference>
<evidence type="ECO:0000256" key="2">
    <source>
        <dbReference type="ARBA" id="ARBA00007441"/>
    </source>
</evidence>
<dbReference type="GO" id="GO:0030170">
    <property type="term" value="F:pyridoxal phosphate binding"/>
    <property type="evidence" value="ECO:0007669"/>
    <property type="project" value="InterPro"/>
</dbReference>
<proteinExistence type="inferred from homology"/>
<dbReference type="CDD" id="cd00609">
    <property type="entry name" value="AAT_like"/>
    <property type="match status" value="1"/>
</dbReference>
<dbReference type="PANTHER" id="PTHR46383:SF1">
    <property type="entry name" value="ASPARTATE AMINOTRANSFERASE"/>
    <property type="match status" value="1"/>
</dbReference>
<organism evidence="7 8">
    <name type="scientific">Promethearchaeum syntrophicum</name>
    <dbReference type="NCBI Taxonomy" id="2594042"/>
    <lineage>
        <taxon>Archaea</taxon>
        <taxon>Promethearchaeati</taxon>
        <taxon>Promethearchaeota</taxon>
        <taxon>Promethearchaeia</taxon>
        <taxon>Promethearchaeales</taxon>
        <taxon>Promethearchaeaceae</taxon>
        <taxon>Promethearchaeum</taxon>
    </lineage>
</organism>
<reference evidence="7 8" key="2">
    <citation type="journal article" date="2024" name="Int. J. Syst. Evol. Microbiol.">
        <title>Promethearchaeum syntrophicum gen. nov., sp. nov., an anaerobic, obligately syntrophic archaeon, the first isolate of the lineage 'Asgard' archaea, and proposal of the new archaeal phylum Promethearchaeota phyl. nov. and kingdom Promethearchaeati regn. nov.</title>
        <authorList>
            <person name="Imachi H."/>
            <person name="Nobu M.K."/>
            <person name="Kato S."/>
            <person name="Takaki Y."/>
            <person name="Miyazaki M."/>
            <person name="Miyata M."/>
            <person name="Ogawara M."/>
            <person name="Saito Y."/>
            <person name="Sakai S."/>
            <person name="Tahara Y.O."/>
            <person name="Takano Y."/>
            <person name="Tasumi E."/>
            <person name="Uematsu K."/>
            <person name="Yoshimura T."/>
            <person name="Itoh T."/>
            <person name="Ohkuma M."/>
            <person name="Takai K."/>
        </authorList>
    </citation>
    <scope>NUCLEOTIDE SEQUENCE [LARGE SCALE GENOMIC DNA]</scope>
    <source>
        <strain evidence="7 8">MK-D1</strain>
    </source>
</reference>
<evidence type="ECO:0000256" key="6">
    <source>
        <dbReference type="ARBA" id="ARBA00022898"/>
    </source>
</evidence>
<dbReference type="InterPro" id="IPR015422">
    <property type="entry name" value="PyrdxlP-dep_Trfase_small"/>
</dbReference>
<dbReference type="Gene3D" id="3.40.640.10">
    <property type="entry name" value="Type I PLP-dependent aspartate aminotransferase-like (Major domain)"/>
    <property type="match status" value="1"/>
</dbReference>
<name>A0A5B9DAE0_9ARCH</name>
<dbReference type="AlphaFoldDB" id="A0A5B9DAE0"/>
<dbReference type="KEGG" id="psyt:DSAG12_01911"/>
<dbReference type="InterPro" id="IPR015424">
    <property type="entry name" value="PyrdxlP-dep_Trfase"/>
</dbReference>
<evidence type="ECO:0000256" key="1">
    <source>
        <dbReference type="ARBA" id="ARBA00001933"/>
    </source>
</evidence>
<dbReference type="InterPro" id="IPR015421">
    <property type="entry name" value="PyrdxlP-dep_Trfase_major"/>
</dbReference>
<evidence type="ECO:0000313" key="7">
    <source>
        <dbReference type="EMBL" id="QEE16083.2"/>
    </source>
</evidence>
<keyword evidence="8" id="KW-1185">Reference proteome</keyword>
<dbReference type="EMBL" id="CP042905">
    <property type="protein sequence ID" value="QEE16083.2"/>
    <property type="molecule type" value="Genomic_DNA"/>
</dbReference>
<reference evidence="7 8" key="1">
    <citation type="journal article" date="2020" name="Nature">
        <title>Isolation of an archaeon at the prokaryote-eukaryote interface.</title>
        <authorList>
            <person name="Imachi H."/>
            <person name="Nobu M.K."/>
            <person name="Nakahara N."/>
            <person name="Morono Y."/>
            <person name="Ogawara M."/>
            <person name="Takaki Y."/>
            <person name="Takano Y."/>
            <person name="Uematsu K."/>
            <person name="Ikuta T."/>
            <person name="Ito M."/>
            <person name="Matsui Y."/>
            <person name="Miyazaki M."/>
            <person name="Murata K."/>
            <person name="Saito Y."/>
            <person name="Sakai S."/>
            <person name="Song C."/>
            <person name="Tasumi E."/>
            <person name="Yamanaka Y."/>
            <person name="Yamaguchi T."/>
            <person name="Kamagata Y."/>
            <person name="Tamaki H."/>
            <person name="Takai K."/>
        </authorList>
    </citation>
    <scope>NUCLEOTIDE SEQUENCE [LARGE SCALE GENOMIC DNA]</scope>
    <source>
        <strain evidence="7 8">MK-D1</strain>
    </source>
</reference>
<dbReference type="GO" id="GO:0006520">
    <property type="term" value="P:amino acid metabolic process"/>
    <property type="evidence" value="ECO:0007669"/>
    <property type="project" value="InterPro"/>
</dbReference>
<gene>
    <name evidence="7" type="ORF">DSAG12_01911</name>
</gene>
<dbReference type="OrthoDB" id="372018at2157"/>
<dbReference type="GO" id="GO:0008483">
    <property type="term" value="F:transaminase activity"/>
    <property type="evidence" value="ECO:0007669"/>
    <property type="project" value="UniProtKB-KW"/>
</dbReference>
<comment type="cofactor">
    <cofactor evidence="1">
        <name>pyridoxal 5'-phosphate</name>
        <dbReference type="ChEBI" id="CHEBI:597326"/>
    </cofactor>
</comment>
<evidence type="ECO:0000313" key="8">
    <source>
        <dbReference type="Proteomes" id="UP000321408"/>
    </source>
</evidence>
<keyword evidence="4 7" id="KW-0032">Aminotransferase</keyword>
<comment type="similarity">
    <text evidence="2">Belongs to the class-I pyridoxal-phosphate-dependent aminotransferase family.</text>
</comment>
<dbReference type="PANTHER" id="PTHR46383">
    <property type="entry name" value="ASPARTATE AMINOTRANSFERASE"/>
    <property type="match status" value="1"/>
</dbReference>
<keyword evidence="5" id="KW-0808">Transferase</keyword>
<accession>A0A5B9DAE0</accession>
<dbReference type="InterPro" id="IPR050596">
    <property type="entry name" value="AspAT/PAT-like"/>
</dbReference>
<evidence type="ECO:0000256" key="4">
    <source>
        <dbReference type="ARBA" id="ARBA00022576"/>
    </source>
</evidence>
<comment type="subunit">
    <text evidence="3">Homodimer.</text>
</comment>
<dbReference type="Gene3D" id="3.90.1150.10">
    <property type="entry name" value="Aspartate Aminotransferase, domain 1"/>
    <property type="match status" value="1"/>
</dbReference>
<keyword evidence="6" id="KW-0663">Pyridoxal phosphate</keyword>
<dbReference type="InterPro" id="IPR004839">
    <property type="entry name" value="Aminotransferase_I/II_large"/>
</dbReference>
<dbReference type="SUPFAM" id="SSF53383">
    <property type="entry name" value="PLP-dependent transferases"/>
    <property type="match status" value="1"/>
</dbReference>
<evidence type="ECO:0000256" key="5">
    <source>
        <dbReference type="ARBA" id="ARBA00022679"/>
    </source>
</evidence>
<dbReference type="Proteomes" id="UP000321408">
    <property type="component" value="Chromosome"/>
</dbReference>